<accession>A0AAV2IH41</accession>
<sequence length="129" mass="14533">PLSYPPACCKEEFIDAGFEATLICATSRLPWHANRKGCYTTIFDTVMGGISDNIILIANIIAGFEFYKQSSPLACCLNQNLRRTLPNDKPWPLPVISFQMQRTLSPEGSSTPYSCPTPYRLRRWLRKSG</sequence>
<evidence type="ECO:0000313" key="2">
    <source>
        <dbReference type="Proteomes" id="UP001497497"/>
    </source>
</evidence>
<organism evidence="1 2">
    <name type="scientific">Lymnaea stagnalis</name>
    <name type="common">Great pond snail</name>
    <name type="synonym">Helix stagnalis</name>
    <dbReference type="NCBI Taxonomy" id="6523"/>
    <lineage>
        <taxon>Eukaryota</taxon>
        <taxon>Metazoa</taxon>
        <taxon>Spiralia</taxon>
        <taxon>Lophotrochozoa</taxon>
        <taxon>Mollusca</taxon>
        <taxon>Gastropoda</taxon>
        <taxon>Heterobranchia</taxon>
        <taxon>Euthyneura</taxon>
        <taxon>Panpulmonata</taxon>
        <taxon>Hygrophila</taxon>
        <taxon>Lymnaeoidea</taxon>
        <taxon>Lymnaeidae</taxon>
        <taxon>Lymnaea</taxon>
    </lineage>
</organism>
<dbReference type="EMBL" id="CAXITT010000705">
    <property type="protein sequence ID" value="CAL1545392.1"/>
    <property type="molecule type" value="Genomic_DNA"/>
</dbReference>
<reference evidence="1 2" key="1">
    <citation type="submission" date="2024-04" db="EMBL/GenBank/DDBJ databases">
        <authorList>
            <consortium name="Genoscope - CEA"/>
            <person name="William W."/>
        </authorList>
    </citation>
    <scope>NUCLEOTIDE SEQUENCE [LARGE SCALE GENOMIC DNA]</scope>
</reference>
<dbReference type="AlphaFoldDB" id="A0AAV2IH41"/>
<keyword evidence="2" id="KW-1185">Reference proteome</keyword>
<feature type="non-terminal residue" evidence="1">
    <location>
        <position position="129"/>
    </location>
</feature>
<feature type="non-terminal residue" evidence="1">
    <location>
        <position position="1"/>
    </location>
</feature>
<dbReference type="Proteomes" id="UP001497497">
    <property type="component" value="Unassembled WGS sequence"/>
</dbReference>
<name>A0AAV2IH41_LYMST</name>
<proteinExistence type="predicted"/>
<evidence type="ECO:0000313" key="1">
    <source>
        <dbReference type="EMBL" id="CAL1545392.1"/>
    </source>
</evidence>
<gene>
    <name evidence="1" type="ORF">GSLYS_00018875001</name>
</gene>
<comment type="caution">
    <text evidence="1">The sequence shown here is derived from an EMBL/GenBank/DDBJ whole genome shotgun (WGS) entry which is preliminary data.</text>
</comment>
<protein>
    <submittedName>
        <fullName evidence="1">Uncharacterized protein</fullName>
    </submittedName>
</protein>